<keyword evidence="1" id="KW-0472">Membrane</keyword>
<dbReference type="EMBL" id="PSZM01000036">
    <property type="protein sequence ID" value="PQL93084.1"/>
    <property type="molecule type" value="Genomic_DNA"/>
</dbReference>
<feature type="transmembrane region" description="Helical" evidence="1">
    <location>
        <begin position="101"/>
        <end position="120"/>
    </location>
</feature>
<feature type="transmembrane region" description="Helical" evidence="1">
    <location>
        <begin position="132"/>
        <end position="150"/>
    </location>
</feature>
<feature type="transmembrane region" description="Helical" evidence="1">
    <location>
        <begin position="70"/>
        <end position="92"/>
    </location>
</feature>
<accession>A0A2S8AE27</accession>
<keyword evidence="1" id="KW-1133">Transmembrane helix</keyword>
<dbReference type="Proteomes" id="UP000238042">
    <property type="component" value="Unassembled WGS sequence"/>
</dbReference>
<feature type="transmembrane region" description="Helical" evidence="1">
    <location>
        <begin position="12"/>
        <end position="33"/>
    </location>
</feature>
<sequence>MKIINNSFTKHKICLLIGSSISLFIGILIYIFFRNFPLRIFSWSELVGIQQFLYKIREHNISYVRYIPDWMLFSLPDGLWIFSYTCFTLYIWKNIISVENVIWFIIIPFVAIGSELLQLFQLLSGTFDITDLLFYLLGFLLPFILFKKSIIYKFKI</sequence>
<gene>
    <name evidence="2" type="ORF">C4S77_05325</name>
</gene>
<evidence type="ECO:0000313" key="3">
    <source>
        <dbReference type="Proteomes" id="UP000238042"/>
    </source>
</evidence>
<keyword evidence="1" id="KW-0812">Transmembrane</keyword>
<dbReference type="AlphaFoldDB" id="A0A2S8AE27"/>
<organism evidence="2 3">
    <name type="scientific">Apibacter adventoris</name>
    <dbReference type="NCBI Taxonomy" id="1679466"/>
    <lineage>
        <taxon>Bacteria</taxon>
        <taxon>Pseudomonadati</taxon>
        <taxon>Bacteroidota</taxon>
        <taxon>Flavobacteriia</taxon>
        <taxon>Flavobacteriales</taxon>
        <taxon>Weeksellaceae</taxon>
        <taxon>Apibacter</taxon>
    </lineage>
</organism>
<proteinExistence type="predicted"/>
<protein>
    <submittedName>
        <fullName evidence="2">Uncharacterized protein</fullName>
    </submittedName>
</protein>
<name>A0A2S8AE27_9FLAO</name>
<evidence type="ECO:0000313" key="2">
    <source>
        <dbReference type="EMBL" id="PQL93084.1"/>
    </source>
</evidence>
<comment type="caution">
    <text evidence="2">The sequence shown here is derived from an EMBL/GenBank/DDBJ whole genome shotgun (WGS) entry which is preliminary data.</text>
</comment>
<keyword evidence="3" id="KW-1185">Reference proteome</keyword>
<evidence type="ECO:0000256" key="1">
    <source>
        <dbReference type="SAM" id="Phobius"/>
    </source>
</evidence>
<reference evidence="2 3" key="1">
    <citation type="submission" date="2018-02" db="EMBL/GenBank/DDBJ databases">
        <title>Genome sequences of Apibacter spp., gut symbionts of Asian honey bees.</title>
        <authorList>
            <person name="Kwong W.K."/>
            <person name="Steele M.I."/>
            <person name="Moran N.A."/>
        </authorList>
    </citation>
    <scope>NUCLEOTIDE SEQUENCE [LARGE SCALE GENOMIC DNA]</scope>
    <source>
        <strain evidence="3">wkB301</strain>
    </source>
</reference>